<evidence type="ECO:0000256" key="4">
    <source>
        <dbReference type="SAM" id="MobiDB-lite"/>
    </source>
</evidence>
<dbReference type="InterPro" id="IPR002219">
    <property type="entry name" value="PKC_DAG/PE"/>
</dbReference>
<dbReference type="EMBL" id="JBDJPC010000005">
    <property type="protein sequence ID" value="KAL1502637.1"/>
    <property type="molecule type" value="Genomic_DNA"/>
</dbReference>
<evidence type="ECO:0008006" key="9">
    <source>
        <dbReference type="Google" id="ProtNLM"/>
    </source>
</evidence>
<evidence type="ECO:0000256" key="2">
    <source>
        <dbReference type="ARBA" id="ARBA00022833"/>
    </source>
</evidence>
<dbReference type="PROSITE" id="PS00479">
    <property type="entry name" value="ZF_DAG_PE_1"/>
    <property type="match status" value="1"/>
</dbReference>
<keyword evidence="1" id="KW-0479">Metal-binding</keyword>
<comment type="caution">
    <text evidence="7">The sequence shown here is derived from an EMBL/GenBank/DDBJ whole genome shotgun (WGS) entry which is preliminary data.</text>
</comment>
<feature type="region of interest" description="Disordered" evidence="4">
    <location>
        <begin position="596"/>
        <end position="636"/>
    </location>
</feature>
<protein>
    <recommendedName>
        <fullName evidence="9">Rac GTPase-activating protein 1</fullName>
    </recommendedName>
</protein>
<evidence type="ECO:0000313" key="8">
    <source>
        <dbReference type="Proteomes" id="UP001566132"/>
    </source>
</evidence>
<evidence type="ECO:0000313" key="7">
    <source>
        <dbReference type="EMBL" id="KAL1502637.1"/>
    </source>
</evidence>
<sequence length="636" mass="71317">MNTPFKTPLSHATLRHNNGLASGKVTSASEKSDSDESTSSEVSSGCTGSSGDLTIIAIFDDLMRLMRYKRDKRTEDAFEVFAEETKFILEKYTEVLGECQRLQTMLELKAQECSETERRMNTARHILDEEKKKTLRVMRENSELHQQLNQVRDLLCNNRVKIGEEERQKFSFLNKNFANEGNFQSAKNLSCIQEINSTGSMLSDFSVSRSEDDLDISYNKQYRRQRPSTDGNFMDPPLKKRRSTNKVIEISQMDTVRTTTTVTVNKKGPITATSVIESIAPKANSEFTKTDTAVTSDDGIGSTAPSGPLSQMIFESWAKSGSPKKDFRSEQRPHVFQPKSMIIPDICVCCDRRLRFGKSAVKCKDCKSICHTECANLLPLPCVPVGVTPTNKNILGVIGDYAPTTPPMVPALIIHCVNEIELRGLNELGLYRLSASEKDVRSLKEKFLKGRGSPSLAQIDIHVICGCVKDFLRMLNEPLVTFALWREFAKCVEAKDKQDVIPAMYQCIADLPQPNRDTLAYMMLHLQKISESPECKMPVENLAKVFGPTLVGFSSDNPSSDCLLAETKIQITVVEQMIRLPSDYWSGFVYVSSEQPKSGLQQTPSTDSLLRPRGRLYTPTRSAKRHKFHTPPAFKA</sequence>
<keyword evidence="2" id="KW-0862">Zinc</keyword>
<dbReference type="InterPro" id="IPR008936">
    <property type="entry name" value="Rho_GTPase_activation_prot"/>
</dbReference>
<feature type="compositionally biased region" description="Polar residues" evidence="4">
    <location>
        <begin position="596"/>
        <end position="608"/>
    </location>
</feature>
<name>A0ABD1EV06_HYPHA</name>
<evidence type="ECO:0000256" key="3">
    <source>
        <dbReference type="SAM" id="Coils"/>
    </source>
</evidence>
<dbReference type="CDD" id="cd04382">
    <property type="entry name" value="RhoGAP_MgcRacGAP"/>
    <property type="match status" value="1"/>
</dbReference>
<dbReference type="Pfam" id="PF00620">
    <property type="entry name" value="RhoGAP"/>
    <property type="match status" value="1"/>
</dbReference>
<evidence type="ECO:0000259" key="6">
    <source>
        <dbReference type="PROSITE" id="PS50238"/>
    </source>
</evidence>
<accession>A0ABD1EV06</accession>
<dbReference type="GO" id="GO:0046872">
    <property type="term" value="F:metal ion binding"/>
    <property type="evidence" value="ECO:0007669"/>
    <property type="project" value="UniProtKB-KW"/>
</dbReference>
<dbReference type="PROSITE" id="PS50081">
    <property type="entry name" value="ZF_DAG_PE_2"/>
    <property type="match status" value="1"/>
</dbReference>
<dbReference type="PANTHER" id="PTHR46199:SF3">
    <property type="entry name" value="RAC GTPASE-ACTIVATING PROTEIN 1"/>
    <property type="match status" value="1"/>
</dbReference>
<dbReference type="Proteomes" id="UP001566132">
    <property type="component" value="Unassembled WGS sequence"/>
</dbReference>
<dbReference type="CDD" id="cd20821">
    <property type="entry name" value="C1_MgcRacGAP"/>
    <property type="match status" value="1"/>
</dbReference>
<dbReference type="InterPro" id="IPR046349">
    <property type="entry name" value="C1-like_sf"/>
</dbReference>
<gene>
    <name evidence="7" type="ORF">ABEB36_007751</name>
</gene>
<evidence type="ECO:0000259" key="5">
    <source>
        <dbReference type="PROSITE" id="PS50081"/>
    </source>
</evidence>
<keyword evidence="3" id="KW-0175">Coiled coil</keyword>
<evidence type="ECO:0000256" key="1">
    <source>
        <dbReference type="ARBA" id="ARBA00022723"/>
    </source>
</evidence>
<dbReference type="Pfam" id="PF00130">
    <property type="entry name" value="C1_1"/>
    <property type="match status" value="1"/>
</dbReference>
<dbReference type="SUPFAM" id="SSF48350">
    <property type="entry name" value="GTPase activation domain, GAP"/>
    <property type="match status" value="1"/>
</dbReference>
<dbReference type="AlphaFoldDB" id="A0ABD1EV06"/>
<feature type="coiled-coil region" evidence="3">
    <location>
        <begin position="99"/>
        <end position="133"/>
    </location>
</feature>
<reference evidence="7 8" key="1">
    <citation type="submission" date="2024-05" db="EMBL/GenBank/DDBJ databases">
        <title>Genetic variation in Jamaican populations of the coffee berry borer (Hypothenemus hampei).</title>
        <authorList>
            <person name="Errbii M."/>
            <person name="Myrie A."/>
        </authorList>
    </citation>
    <scope>NUCLEOTIDE SEQUENCE [LARGE SCALE GENOMIC DNA]</scope>
    <source>
        <strain evidence="7">JA-Hopewell-2020-01-JO</strain>
        <tissue evidence="7">Whole body</tissue>
    </source>
</reference>
<dbReference type="SMART" id="SM00324">
    <property type="entry name" value="RhoGAP"/>
    <property type="match status" value="1"/>
</dbReference>
<feature type="region of interest" description="Disordered" evidence="4">
    <location>
        <begin position="1"/>
        <end position="47"/>
    </location>
</feature>
<dbReference type="PANTHER" id="PTHR46199">
    <property type="entry name" value="RAC GTPASE-ACTIVATING PROTEIN 1"/>
    <property type="match status" value="1"/>
</dbReference>
<proteinExistence type="predicted"/>
<dbReference type="SUPFAM" id="SSF57889">
    <property type="entry name" value="Cysteine-rich domain"/>
    <property type="match status" value="1"/>
</dbReference>
<dbReference type="InterPro" id="IPR000198">
    <property type="entry name" value="RhoGAP_dom"/>
</dbReference>
<feature type="domain" description="Phorbol-ester/DAG-type" evidence="5">
    <location>
        <begin position="333"/>
        <end position="382"/>
    </location>
</feature>
<dbReference type="Gene3D" id="1.10.555.10">
    <property type="entry name" value="Rho GTPase activation protein"/>
    <property type="match status" value="1"/>
</dbReference>
<dbReference type="PROSITE" id="PS50238">
    <property type="entry name" value="RHOGAP"/>
    <property type="match status" value="1"/>
</dbReference>
<organism evidence="7 8">
    <name type="scientific">Hypothenemus hampei</name>
    <name type="common">Coffee berry borer</name>
    <dbReference type="NCBI Taxonomy" id="57062"/>
    <lineage>
        <taxon>Eukaryota</taxon>
        <taxon>Metazoa</taxon>
        <taxon>Ecdysozoa</taxon>
        <taxon>Arthropoda</taxon>
        <taxon>Hexapoda</taxon>
        <taxon>Insecta</taxon>
        <taxon>Pterygota</taxon>
        <taxon>Neoptera</taxon>
        <taxon>Endopterygota</taxon>
        <taxon>Coleoptera</taxon>
        <taxon>Polyphaga</taxon>
        <taxon>Cucujiformia</taxon>
        <taxon>Curculionidae</taxon>
        <taxon>Scolytinae</taxon>
        <taxon>Hypothenemus</taxon>
    </lineage>
</organism>
<dbReference type="Gene3D" id="3.30.60.20">
    <property type="match status" value="1"/>
</dbReference>
<dbReference type="SMART" id="SM00109">
    <property type="entry name" value="C1"/>
    <property type="match status" value="1"/>
</dbReference>
<feature type="domain" description="Rho-GAP" evidence="6">
    <location>
        <begin position="396"/>
        <end position="585"/>
    </location>
</feature>
<keyword evidence="8" id="KW-1185">Reference proteome</keyword>